<dbReference type="HOGENOM" id="CLU_3128966_0_0_10"/>
<organism evidence="1 2">
    <name type="scientific">Hoylesella marshii DSM 16973 = JCM 13450</name>
    <dbReference type="NCBI Taxonomy" id="862515"/>
    <lineage>
        <taxon>Bacteria</taxon>
        <taxon>Pseudomonadati</taxon>
        <taxon>Bacteroidota</taxon>
        <taxon>Bacteroidia</taxon>
        <taxon>Bacteroidales</taxon>
        <taxon>Prevotellaceae</taxon>
        <taxon>Hoylesella</taxon>
    </lineage>
</organism>
<reference evidence="1" key="1">
    <citation type="submission" date="2010-07" db="EMBL/GenBank/DDBJ databases">
        <authorList>
            <person name="Muzny D."/>
            <person name="Qin X."/>
            <person name="Deng J."/>
            <person name="Jiang H."/>
            <person name="Liu Y."/>
            <person name="Qu J."/>
            <person name="Song X.-Z."/>
            <person name="Zhang L."/>
            <person name="Thornton R."/>
            <person name="Coyle M."/>
            <person name="Francisco L."/>
            <person name="Jackson L."/>
            <person name="Javaid M."/>
            <person name="Korchina V."/>
            <person name="Kovar C."/>
            <person name="Mata R."/>
            <person name="Mathew T."/>
            <person name="Ngo R."/>
            <person name="Nguyen L."/>
            <person name="Nguyen N."/>
            <person name="Okwuonu G."/>
            <person name="Ongeri F."/>
            <person name="Pham C."/>
            <person name="Simmons D."/>
            <person name="Wilczek-Boney K."/>
            <person name="Hale W."/>
            <person name="Jakkamsetti A."/>
            <person name="Pham P."/>
            <person name="Ruth R."/>
            <person name="San Lucas F."/>
            <person name="Warren J."/>
            <person name="Zhang J."/>
            <person name="Zhao Z."/>
            <person name="Zhou C."/>
            <person name="Zhu D."/>
            <person name="Lee S."/>
            <person name="Bess C."/>
            <person name="Blankenburg K."/>
            <person name="Forbes L."/>
            <person name="Fu Q."/>
            <person name="Gubbala S."/>
            <person name="Hirani K."/>
            <person name="Jayaseelan J.C."/>
            <person name="Lara F."/>
            <person name="Munidasa M."/>
            <person name="Palculict T."/>
            <person name="Patil S."/>
            <person name="Pu L.-L."/>
            <person name="Saada N."/>
            <person name="Tang L."/>
            <person name="Weissenberger G."/>
            <person name="Zhu Y."/>
            <person name="Hemphill L."/>
            <person name="Shang Y."/>
            <person name="Youmans B."/>
            <person name="Ayvaz T."/>
            <person name="Ross M."/>
            <person name="Santibanez J."/>
            <person name="Aqrawi P."/>
            <person name="Gross S."/>
            <person name="Joshi V."/>
            <person name="Fowler G."/>
            <person name="Nazareth L."/>
            <person name="Reid J."/>
            <person name="Worley K."/>
            <person name="Petrosino J."/>
            <person name="Highlander S."/>
            <person name="Gibbs R."/>
        </authorList>
    </citation>
    <scope>NUCLEOTIDE SEQUENCE [LARGE SCALE GENOMIC DNA]</scope>
    <source>
        <strain evidence="1">DSM 16973</strain>
    </source>
</reference>
<dbReference type="STRING" id="862515.HMPREF0658_0950"/>
<dbReference type="AlphaFoldDB" id="E0NRZ9"/>
<name>E0NRZ9_9BACT</name>
<gene>
    <name evidence="1" type="ORF">HMPREF0658_0950</name>
</gene>
<evidence type="ECO:0000313" key="2">
    <source>
        <dbReference type="Proteomes" id="UP000004394"/>
    </source>
</evidence>
<comment type="caution">
    <text evidence="1">The sequence shown here is derived from an EMBL/GenBank/DDBJ whole genome shotgun (WGS) entry which is preliminary data.</text>
</comment>
<feature type="non-terminal residue" evidence="1">
    <location>
        <position position="1"/>
    </location>
</feature>
<dbReference type="EMBL" id="AEEI01000032">
    <property type="protein sequence ID" value="EFM02093.1"/>
    <property type="molecule type" value="Genomic_DNA"/>
</dbReference>
<sequence>VGQLIVKSWATRWKKLANYLRKVGQLFMQSRPTIFYKSGKYEQTVEQLPF</sequence>
<protein>
    <submittedName>
        <fullName evidence="1">Uncharacterized protein</fullName>
    </submittedName>
</protein>
<accession>E0NRZ9</accession>
<proteinExistence type="predicted"/>
<keyword evidence="2" id="KW-1185">Reference proteome</keyword>
<evidence type="ECO:0000313" key="1">
    <source>
        <dbReference type="EMBL" id="EFM02093.1"/>
    </source>
</evidence>
<dbReference type="BioCyc" id="PMAR862515-HMP:GMOO-965-MONOMER"/>
<dbReference type="Proteomes" id="UP000004394">
    <property type="component" value="Unassembled WGS sequence"/>
</dbReference>